<dbReference type="Gene3D" id="3.10.20.30">
    <property type="match status" value="1"/>
</dbReference>
<dbReference type="Proteomes" id="UP000249542">
    <property type="component" value="Unassembled WGS sequence"/>
</dbReference>
<dbReference type="InterPro" id="IPR003749">
    <property type="entry name" value="ThiS/MoaD-like"/>
</dbReference>
<dbReference type="PANTHER" id="PTHR34472:SF1">
    <property type="entry name" value="SULFUR CARRIER PROTEIN THIS"/>
    <property type="match status" value="1"/>
</dbReference>
<dbReference type="CDD" id="cd00565">
    <property type="entry name" value="Ubl_ThiS"/>
    <property type="match status" value="1"/>
</dbReference>
<reference evidence="1 2" key="1">
    <citation type="submission" date="2018-06" db="EMBL/GenBank/DDBJ databases">
        <title>Genomic Encyclopedia of Archaeal and Bacterial Type Strains, Phase II (KMG-II): from individual species to whole genera.</title>
        <authorList>
            <person name="Goeker M."/>
        </authorList>
    </citation>
    <scope>NUCLEOTIDE SEQUENCE [LARGE SCALE GENOMIC DNA]</scope>
    <source>
        <strain evidence="1 2">DSM 15361</strain>
    </source>
</reference>
<dbReference type="Pfam" id="PF02597">
    <property type="entry name" value="ThiS"/>
    <property type="match status" value="1"/>
</dbReference>
<dbReference type="InterPro" id="IPR010035">
    <property type="entry name" value="Thi_S"/>
</dbReference>
<dbReference type="PANTHER" id="PTHR34472">
    <property type="entry name" value="SULFUR CARRIER PROTEIN THIS"/>
    <property type="match status" value="1"/>
</dbReference>
<comment type="caution">
    <text evidence="1">The sequence shown here is derived from an EMBL/GenBank/DDBJ whole genome shotgun (WGS) entry which is preliminary data.</text>
</comment>
<evidence type="ECO:0000313" key="2">
    <source>
        <dbReference type="Proteomes" id="UP000249542"/>
    </source>
</evidence>
<evidence type="ECO:0000313" key="1">
    <source>
        <dbReference type="EMBL" id="PZW42597.1"/>
    </source>
</evidence>
<organism evidence="1 2">
    <name type="scientific">Mesonia algae</name>
    <dbReference type="NCBI Taxonomy" id="213248"/>
    <lineage>
        <taxon>Bacteria</taxon>
        <taxon>Pseudomonadati</taxon>
        <taxon>Bacteroidota</taxon>
        <taxon>Flavobacteriia</taxon>
        <taxon>Flavobacteriales</taxon>
        <taxon>Flavobacteriaceae</taxon>
        <taxon>Mesonia</taxon>
    </lineage>
</organism>
<dbReference type="SUPFAM" id="SSF54285">
    <property type="entry name" value="MoaD/ThiS"/>
    <property type="match status" value="1"/>
</dbReference>
<name>A0A2W7IT02_9FLAO</name>
<dbReference type="AlphaFoldDB" id="A0A2W7IT02"/>
<keyword evidence="2" id="KW-1185">Reference proteome</keyword>
<gene>
    <name evidence="1" type="ORF">LX95_00912</name>
</gene>
<sequence length="67" mass="7427">MITIQVNEKTFEVHTDFNILQLLKQLKSRQDGIAVAVNNAIISKNSWESTTLVENDSVLIIQATQGG</sequence>
<dbReference type="EMBL" id="QKYV01000002">
    <property type="protein sequence ID" value="PZW42597.1"/>
    <property type="molecule type" value="Genomic_DNA"/>
</dbReference>
<accession>A0A2W7IT02</accession>
<protein>
    <submittedName>
        <fullName evidence="1">Sulfur carrier protein</fullName>
    </submittedName>
</protein>
<dbReference type="InterPro" id="IPR016155">
    <property type="entry name" value="Mopterin_synth/thiamin_S_b"/>
</dbReference>
<dbReference type="InterPro" id="IPR012675">
    <property type="entry name" value="Beta-grasp_dom_sf"/>
</dbReference>
<dbReference type="NCBIfam" id="TIGR01683">
    <property type="entry name" value="thiS"/>
    <property type="match status" value="1"/>
</dbReference>
<proteinExistence type="predicted"/>